<proteinExistence type="inferred from homology"/>
<dbReference type="EC" id="5.1.1.1" evidence="4 8"/>
<dbReference type="GO" id="GO:0030632">
    <property type="term" value="P:D-alanine biosynthetic process"/>
    <property type="evidence" value="ECO:0007669"/>
    <property type="project" value="UniProtKB-UniRule"/>
</dbReference>
<comment type="cofactor">
    <cofactor evidence="2 8 9">
        <name>pyridoxal 5'-phosphate</name>
        <dbReference type="ChEBI" id="CHEBI:597326"/>
    </cofactor>
</comment>
<comment type="pathway">
    <text evidence="7 8">Amino-acid biosynthesis; D-alanine biosynthesis; D-alanine from L-alanine: step 1/1.</text>
</comment>
<keyword evidence="6 8" id="KW-0413">Isomerase</keyword>
<dbReference type="Gene3D" id="2.40.37.10">
    <property type="entry name" value="Lyase, Ornithine Decarboxylase, Chain A, domain 1"/>
    <property type="match status" value="1"/>
</dbReference>
<evidence type="ECO:0000256" key="1">
    <source>
        <dbReference type="ARBA" id="ARBA00000316"/>
    </source>
</evidence>
<evidence type="ECO:0000256" key="8">
    <source>
        <dbReference type="HAMAP-Rule" id="MF_01201"/>
    </source>
</evidence>
<feature type="active site" description="Proton acceptor; specific for L-alanine" evidence="8">
    <location>
        <position position="253"/>
    </location>
</feature>
<dbReference type="Pfam" id="PF00842">
    <property type="entry name" value="Ala_racemase_C"/>
    <property type="match status" value="1"/>
</dbReference>
<feature type="binding site" evidence="8 10">
    <location>
        <position position="301"/>
    </location>
    <ligand>
        <name>substrate</name>
    </ligand>
</feature>
<comment type="caution">
    <text evidence="12">The sequence shown here is derived from an EMBL/GenBank/DDBJ whole genome shotgun (WGS) entry which is preliminary data.</text>
</comment>
<feature type="domain" description="Alanine racemase C-terminal" evidence="11">
    <location>
        <begin position="232"/>
        <end position="356"/>
    </location>
</feature>
<feature type="active site" description="Proton acceptor; specific for D-alanine" evidence="8">
    <location>
        <position position="34"/>
    </location>
</feature>
<dbReference type="PANTHER" id="PTHR30511">
    <property type="entry name" value="ALANINE RACEMASE"/>
    <property type="match status" value="1"/>
</dbReference>
<evidence type="ECO:0000256" key="9">
    <source>
        <dbReference type="PIRSR" id="PIRSR600821-50"/>
    </source>
</evidence>
<dbReference type="HAMAP" id="MF_01201">
    <property type="entry name" value="Ala_racemase"/>
    <property type="match status" value="1"/>
</dbReference>
<dbReference type="Gene3D" id="3.20.20.10">
    <property type="entry name" value="Alanine racemase"/>
    <property type="match status" value="1"/>
</dbReference>
<dbReference type="InterPro" id="IPR001608">
    <property type="entry name" value="Ala_racemase_N"/>
</dbReference>
<protein>
    <recommendedName>
        <fullName evidence="4 8">Alanine racemase</fullName>
        <ecNumber evidence="4 8">5.1.1.1</ecNumber>
    </recommendedName>
</protein>
<dbReference type="EMBL" id="QGGU01000011">
    <property type="protein sequence ID" value="PWK47259.1"/>
    <property type="molecule type" value="Genomic_DNA"/>
</dbReference>
<dbReference type="SUPFAM" id="SSF51419">
    <property type="entry name" value="PLP-binding barrel"/>
    <property type="match status" value="1"/>
</dbReference>
<name>A0A316FFR5_9GAMM</name>
<dbReference type="Proteomes" id="UP000245790">
    <property type="component" value="Unassembled WGS sequence"/>
</dbReference>
<dbReference type="PRINTS" id="PR00992">
    <property type="entry name" value="ALARACEMASE"/>
</dbReference>
<evidence type="ECO:0000256" key="2">
    <source>
        <dbReference type="ARBA" id="ARBA00001933"/>
    </source>
</evidence>
<keyword evidence="13" id="KW-1185">Reference proteome</keyword>
<dbReference type="GO" id="GO:0008784">
    <property type="term" value="F:alanine racemase activity"/>
    <property type="evidence" value="ECO:0007669"/>
    <property type="project" value="UniProtKB-UniRule"/>
</dbReference>
<dbReference type="OrthoDB" id="9813814at2"/>
<dbReference type="FunFam" id="2.40.37.10:FF:000002">
    <property type="entry name" value="Alanine racemase"/>
    <property type="match status" value="1"/>
</dbReference>
<organism evidence="12 13">
    <name type="scientific">Pleionea mediterranea</name>
    <dbReference type="NCBI Taxonomy" id="523701"/>
    <lineage>
        <taxon>Bacteria</taxon>
        <taxon>Pseudomonadati</taxon>
        <taxon>Pseudomonadota</taxon>
        <taxon>Gammaproteobacteria</taxon>
        <taxon>Oceanospirillales</taxon>
        <taxon>Pleioneaceae</taxon>
        <taxon>Pleionea</taxon>
    </lineage>
</organism>
<dbReference type="PANTHER" id="PTHR30511:SF4">
    <property type="entry name" value="ALANINE RACEMASE, BIOSYNTHETIC"/>
    <property type="match status" value="1"/>
</dbReference>
<dbReference type="Pfam" id="PF01168">
    <property type="entry name" value="Ala_racemase_N"/>
    <property type="match status" value="1"/>
</dbReference>
<gene>
    <name evidence="12" type="ORF">C8D97_1113</name>
</gene>
<dbReference type="FunFam" id="3.20.20.10:FF:000002">
    <property type="entry name" value="Alanine racemase"/>
    <property type="match status" value="1"/>
</dbReference>
<accession>A0A316FFR5</accession>
<comment type="similarity">
    <text evidence="3 8">Belongs to the alanine racemase family.</text>
</comment>
<reference evidence="12 13" key="1">
    <citation type="submission" date="2018-05" db="EMBL/GenBank/DDBJ databases">
        <title>Genomic Encyclopedia of Type Strains, Phase IV (KMG-IV): sequencing the most valuable type-strain genomes for metagenomic binning, comparative biology and taxonomic classification.</title>
        <authorList>
            <person name="Goeker M."/>
        </authorList>
    </citation>
    <scope>NUCLEOTIDE SEQUENCE [LARGE SCALE GENOMIC DNA]</scope>
    <source>
        <strain evidence="12 13">DSM 25350</strain>
    </source>
</reference>
<evidence type="ECO:0000259" key="11">
    <source>
        <dbReference type="SMART" id="SM01005"/>
    </source>
</evidence>
<dbReference type="SMART" id="SM01005">
    <property type="entry name" value="Ala_racemase_C"/>
    <property type="match status" value="1"/>
</dbReference>
<evidence type="ECO:0000256" key="7">
    <source>
        <dbReference type="ARBA" id="ARBA00037912"/>
    </source>
</evidence>
<dbReference type="CDD" id="cd06827">
    <property type="entry name" value="PLPDE_III_AR_proteobact"/>
    <property type="match status" value="1"/>
</dbReference>
<feature type="binding site" evidence="8 10">
    <location>
        <position position="129"/>
    </location>
    <ligand>
        <name>substrate</name>
    </ligand>
</feature>
<feature type="modified residue" description="N6-(pyridoxal phosphate)lysine" evidence="8 9">
    <location>
        <position position="34"/>
    </location>
</feature>
<dbReference type="InterPro" id="IPR000821">
    <property type="entry name" value="Ala_racemase"/>
</dbReference>
<sequence length="358" mass="39561">MRPTRAIIHLDAITHNLAMIRQMAPNSQIMAVVKADAYSHGIVQVAEHLSQADCFAVACIEEAIQLREGGISQPIVLLEGYFEAEELALIDRYDLQTVIHSQYQIDWLLASKLSGSLTVWLKFDSQMNRLGFNPENFTAALKQLESSDQVSEIKLMTHFACADDIASYKTEQQNKQFVDLTADMTVEKTAANSAAILAWPETHYDWVRPGIMLYGCSPLLTRHGAQHQLKPAMTLESQVIAIKQVKKGETAGYGAHWVAAQDTRLAVVAIGYGDGYPRHAENGTPVWINGREVPLAGRVSMDMIAVDIGLDSQDEVGDRVVLWGEELPVEVVAQSANTIPYTLLCGVTSRVKLIWQES</sequence>
<dbReference type="RefSeq" id="WP_109764512.1">
    <property type="nucleotide sequence ID" value="NZ_QGGU01000011.1"/>
</dbReference>
<dbReference type="GO" id="GO:0005829">
    <property type="term" value="C:cytosol"/>
    <property type="evidence" value="ECO:0007669"/>
    <property type="project" value="TreeGrafter"/>
</dbReference>
<dbReference type="NCBIfam" id="TIGR00492">
    <property type="entry name" value="alr"/>
    <property type="match status" value="1"/>
</dbReference>
<keyword evidence="5 8" id="KW-0663">Pyridoxal phosphate</keyword>
<comment type="function">
    <text evidence="8">Catalyzes the interconversion of L-alanine and D-alanine. May also act on other amino acids.</text>
</comment>
<dbReference type="GO" id="GO:0030170">
    <property type="term" value="F:pyridoxal phosphate binding"/>
    <property type="evidence" value="ECO:0007669"/>
    <property type="project" value="UniProtKB-UniRule"/>
</dbReference>
<evidence type="ECO:0000313" key="13">
    <source>
        <dbReference type="Proteomes" id="UP000245790"/>
    </source>
</evidence>
<comment type="catalytic activity">
    <reaction evidence="1 8">
        <text>L-alanine = D-alanine</text>
        <dbReference type="Rhea" id="RHEA:20249"/>
        <dbReference type="ChEBI" id="CHEBI:57416"/>
        <dbReference type="ChEBI" id="CHEBI:57972"/>
        <dbReference type="EC" id="5.1.1.1"/>
    </reaction>
</comment>
<dbReference type="SUPFAM" id="SSF50621">
    <property type="entry name" value="Alanine racemase C-terminal domain-like"/>
    <property type="match status" value="1"/>
</dbReference>
<evidence type="ECO:0000256" key="5">
    <source>
        <dbReference type="ARBA" id="ARBA00022898"/>
    </source>
</evidence>
<evidence type="ECO:0000256" key="4">
    <source>
        <dbReference type="ARBA" id="ARBA00013089"/>
    </source>
</evidence>
<dbReference type="UniPathway" id="UPA00042">
    <property type="reaction ID" value="UER00497"/>
</dbReference>
<evidence type="ECO:0000256" key="3">
    <source>
        <dbReference type="ARBA" id="ARBA00007880"/>
    </source>
</evidence>
<dbReference type="AlphaFoldDB" id="A0A316FFR5"/>
<dbReference type="InterPro" id="IPR011079">
    <property type="entry name" value="Ala_racemase_C"/>
</dbReference>
<dbReference type="InterPro" id="IPR009006">
    <property type="entry name" value="Ala_racemase/Decarboxylase_C"/>
</dbReference>
<evidence type="ECO:0000313" key="12">
    <source>
        <dbReference type="EMBL" id="PWK47259.1"/>
    </source>
</evidence>
<evidence type="ECO:0000256" key="6">
    <source>
        <dbReference type="ARBA" id="ARBA00023235"/>
    </source>
</evidence>
<evidence type="ECO:0000256" key="10">
    <source>
        <dbReference type="PIRSR" id="PIRSR600821-52"/>
    </source>
</evidence>
<dbReference type="InterPro" id="IPR029066">
    <property type="entry name" value="PLP-binding_barrel"/>
</dbReference>